<keyword evidence="2" id="KW-1003">Cell membrane</keyword>
<feature type="signal peptide" evidence="8">
    <location>
        <begin position="1"/>
        <end position="18"/>
    </location>
</feature>
<reference evidence="10" key="1">
    <citation type="submission" date="2020-11" db="EMBL/GenBank/DDBJ databases">
        <title>Nocardioides sp. CBS4Y-1, whole genome shotgun sequence.</title>
        <authorList>
            <person name="Tuo L."/>
        </authorList>
    </citation>
    <scope>NUCLEOTIDE SEQUENCE</scope>
    <source>
        <strain evidence="10">CBS4Y-1</strain>
    </source>
</reference>
<feature type="region of interest" description="Disordered" evidence="6">
    <location>
        <begin position="30"/>
        <end position="51"/>
    </location>
</feature>
<dbReference type="GO" id="GO:0005886">
    <property type="term" value="C:plasma membrane"/>
    <property type="evidence" value="ECO:0007669"/>
    <property type="project" value="UniProtKB-SubCell"/>
</dbReference>
<gene>
    <name evidence="10" type="ORF">ISG29_00255</name>
</gene>
<keyword evidence="4 7" id="KW-1133">Transmembrane helix</keyword>
<feature type="chain" id="PRO_5037808018" evidence="8">
    <location>
        <begin position="19"/>
        <end position="106"/>
    </location>
</feature>
<keyword evidence="5 7" id="KW-0472">Membrane</keyword>
<keyword evidence="3 7" id="KW-0812">Transmembrane</keyword>
<dbReference type="EMBL" id="JADIVZ010000001">
    <property type="protein sequence ID" value="MBF4160105.1"/>
    <property type="molecule type" value="Genomic_DNA"/>
</dbReference>
<dbReference type="Proteomes" id="UP000656804">
    <property type="component" value="Unassembled WGS sequence"/>
</dbReference>
<evidence type="ECO:0000259" key="9">
    <source>
        <dbReference type="Pfam" id="PF13190"/>
    </source>
</evidence>
<dbReference type="Pfam" id="PF13190">
    <property type="entry name" value="PDGLE"/>
    <property type="match status" value="1"/>
</dbReference>
<evidence type="ECO:0000256" key="5">
    <source>
        <dbReference type="ARBA" id="ARBA00023136"/>
    </source>
</evidence>
<evidence type="ECO:0000256" key="6">
    <source>
        <dbReference type="SAM" id="MobiDB-lite"/>
    </source>
</evidence>
<evidence type="ECO:0000256" key="2">
    <source>
        <dbReference type="ARBA" id="ARBA00022475"/>
    </source>
</evidence>
<feature type="transmembrane region" description="Helical" evidence="7">
    <location>
        <begin position="64"/>
        <end position="85"/>
    </location>
</feature>
<evidence type="ECO:0000256" key="3">
    <source>
        <dbReference type="ARBA" id="ARBA00022692"/>
    </source>
</evidence>
<feature type="domain" description="PDGLE" evidence="9">
    <location>
        <begin position="1"/>
        <end position="87"/>
    </location>
</feature>
<evidence type="ECO:0000256" key="7">
    <source>
        <dbReference type="SAM" id="Phobius"/>
    </source>
</evidence>
<proteinExistence type="predicted"/>
<accession>A0A930UW03</accession>
<name>A0A930UW03_9ACTN</name>
<evidence type="ECO:0000256" key="4">
    <source>
        <dbReference type="ARBA" id="ARBA00022989"/>
    </source>
</evidence>
<keyword evidence="8" id="KW-0732">Signal</keyword>
<keyword evidence="11" id="KW-1185">Reference proteome</keyword>
<dbReference type="AlphaFoldDB" id="A0A930UW03"/>
<sequence>MAILLVSLVLAGVVSFYAASTPDGLTKVSEDQGFARTETTHESDGSPLAGYQTDGVANGRLSGGLAGVAGVLVVLALGSGVMLLVRRRPHGGEADAEADAPDSERV</sequence>
<comment type="caution">
    <text evidence="10">The sequence shown here is derived from an EMBL/GenBank/DDBJ whole genome shotgun (WGS) entry which is preliminary data.</text>
</comment>
<comment type="subcellular location">
    <subcellularLocation>
        <location evidence="1">Cell membrane</location>
    </subcellularLocation>
</comment>
<protein>
    <submittedName>
        <fullName evidence="10">PDGLE domain-containing protein</fullName>
    </submittedName>
</protein>
<evidence type="ECO:0000313" key="11">
    <source>
        <dbReference type="Proteomes" id="UP000656804"/>
    </source>
</evidence>
<evidence type="ECO:0000256" key="1">
    <source>
        <dbReference type="ARBA" id="ARBA00004236"/>
    </source>
</evidence>
<evidence type="ECO:0000313" key="10">
    <source>
        <dbReference type="EMBL" id="MBF4160105.1"/>
    </source>
</evidence>
<organism evidence="10 11">
    <name type="scientific">Nocardioides acrostichi</name>
    <dbReference type="NCBI Taxonomy" id="2784339"/>
    <lineage>
        <taxon>Bacteria</taxon>
        <taxon>Bacillati</taxon>
        <taxon>Actinomycetota</taxon>
        <taxon>Actinomycetes</taxon>
        <taxon>Propionibacteriales</taxon>
        <taxon>Nocardioidaceae</taxon>
        <taxon>Nocardioides</taxon>
    </lineage>
</organism>
<evidence type="ECO:0000256" key="8">
    <source>
        <dbReference type="SAM" id="SignalP"/>
    </source>
</evidence>
<dbReference type="InterPro" id="IPR025937">
    <property type="entry name" value="PDGLE_dom"/>
</dbReference>